<accession>A0A0F9LI21</accession>
<keyword evidence="1" id="KW-0812">Transmembrane</keyword>
<proteinExistence type="predicted"/>
<comment type="caution">
    <text evidence="2">The sequence shown here is derived from an EMBL/GenBank/DDBJ whole genome shotgun (WGS) entry which is preliminary data.</text>
</comment>
<name>A0A0F9LI21_9ZZZZ</name>
<feature type="transmembrane region" description="Helical" evidence="1">
    <location>
        <begin position="41"/>
        <end position="63"/>
    </location>
</feature>
<sequence>MSEAETPKEQLEQLDKWEQQVVEWKKDPMPLFVSREMWKTAFCIAFCLGFLSWFILILQILGYDFASSG</sequence>
<organism evidence="2">
    <name type="scientific">marine sediment metagenome</name>
    <dbReference type="NCBI Taxonomy" id="412755"/>
    <lineage>
        <taxon>unclassified sequences</taxon>
        <taxon>metagenomes</taxon>
        <taxon>ecological metagenomes</taxon>
    </lineage>
</organism>
<gene>
    <name evidence="2" type="ORF">LCGC14_1505880</name>
</gene>
<evidence type="ECO:0000313" key="2">
    <source>
        <dbReference type="EMBL" id="KKM63985.1"/>
    </source>
</evidence>
<keyword evidence="1" id="KW-0472">Membrane</keyword>
<protein>
    <submittedName>
        <fullName evidence="2">Uncharacterized protein</fullName>
    </submittedName>
</protein>
<keyword evidence="1" id="KW-1133">Transmembrane helix</keyword>
<evidence type="ECO:0000256" key="1">
    <source>
        <dbReference type="SAM" id="Phobius"/>
    </source>
</evidence>
<reference evidence="2" key="1">
    <citation type="journal article" date="2015" name="Nature">
        <title>Complex archaea that bridge the gap between prokaryotes and eukaryotes.</title>
        <authorList>
            <person name="Spang A."/>
            <person name="Saw J.H."/>
            <person name="Jorgensen S.L."/>
            <person name="Zaremba-Niedzwiedzka K."/>
            <person name="Martijn J."/>
            <person name="Lind A.E."/>
            <person name="van Eijk R."/>
            <person name="Schleper C."/>
            <person name="Guy L."/>
            <person name="Ettema T.J."/>
        </authorList>
    </citation>
    <scope>NUCLEOTIDE SEQUENCE</scope>
</reference>
<dbReference type="AlphaFoldDB" id="A0A0F9LI21"/>
<dbReference type="EMBL" id="LAZR01010989">
    <property type="protein sequence ID" value="KKM63985.1"/>
    <property type="molecule type" value="Genomic_DNA"/>
</dbReference>